<feature type="domain" description="BSD" evidence="2">
    <location>
        <begin position="159"/>
        <end position="214"/>
    </location>
</feature>
<dbReference type="Proteomes" id="UP000179807">
    <property type="component" value="Unassembled WGS sequence"/>
</dbReference>
<dbReference type="InterPro" id="IPR005607">
    <property type="entry name" value="BSD_dom"/>
</dbReference>
<protein>
    <recommendedName>
        <fullName evidence="2">BSD domain-containing protein</fullName>
    </recommendedName>
</protein>
<evidence type="ECO:0000256" key="1">
    <source>
        <dbReference type="SAM" id="MobiDB-lite"/>
    </source>
</evidence>
<reference evidence="3" key="1">
    <citation type="submission" date="2016-10" db="EMBL/GenBank/DDBJ databases">
        <authorList>
            <person name="Benchimol M."/>
            <person name="Almeida L.G."/>
            <person name="Vasconcelos A.T."/>
            <person name="Perreira-Neves A."/>
            <person name="Rosa I.A."/>
            <person name="Tasca T."/>
            <person name="Bogo M.R."/>
            <person name="de Souza W."/>
        </authorList>
    </citation>
    <scope>NUCLEOTIDE SEQUENCE [LARGE SCALE GENOMIC DNA]</scope>
    <source>
        <strain evidence="3">K</strain>
    </source>
</reference>
<feature type="region of interest" description="Disordered" evidence="1">
    <location>
        <begin position="110"/>
        <end position="139"/>
    </location>
</feature>
<dbReference type="EMBL" id="MLAK01000988">
    <property type="protein sequence ID" value="OHS99767.1"/>
    <property type="molecule type" value="Genomic_DNA"/>
</dbReference>
<evidence type="ECO:0000313" key="3">
    <source>
        <dbReference type="EMBL" id="OHS99767.1"/>
    </source>
</evidence>
<comment type="caution">
    <text evidence="3">The sequence shown here is derived from an EMBL/GenBank/DDBJ whole genome shotgun (WGS) entry which is preliminary data.</text>
</comment>
<dbReference type="GeneID" id="94843949"/>
<organism evidence="3 4">
    <name type="scientific">Tritrichomonas foetus</name>
    <dbReference type="NCBI Taxonomy" id="1144522"/>
    <lineage>
        <taxon>Eukaryota</taxon>
        <taxon>Metamonada</taxon>
        <taxon>Parabasalia</taxon>
        <taxon>Tritrichomonadida</taxon>
        <taxon>Tritrichomonadidae</taxon>
        <taxon>Tritrichomonas</taxon>
    </lineage>
</organism>
<evidence type="ECO:0000259" key="2">
    <source>
        <dbReference type="PROSITE" id="PS50858"/>
    </source>
</evidence>
<dbReference type="Gene3D" id="6.10.140.1200">
    <property type="match status" value="1"/>
</dbReference>
<name>A0A1J4JMV6_9EUKA</name>
<evidence type="ECO:0000313" key="4">
    <source>
        <dbReference type="Proteomes" id="UP000179807"/>
    </source>
</evidence>
<dbReference type="AlphaFoldDB" id="A0A1J4JMV6"/>
<proteinExistence type="predicted"/>
<dbReference type="VEuPathDB" id="TrichDB:TRFO_33731"/>
<accession>A0A1J4JMV6</accession>
<keyword evidence="4" id="KW-1185">Reference proteome</keyword>
<dbReference type="RefSeq" id="XP_068352904.1">
    <property type="nucleotide sequence ID" value="XM_068509245.1"/>
</dbReference>
<dbReference type="PROSITE" id="PS50858">
    <property type="entry name" value="BSD"/>
    <property type="match status" value="1"/>
</dbReference>
<gene>
    <name evidence="3" type="ORF">TRFO_33731</name>
</gene>
<sequence>MHDILRIGEEEVYKDFAEYKRLQVKLVLTNYCVLFLRDNKINFEIPYKEIDEVKYTKKELEKAKKLPTSNTVLKIRVVDIQGNKIDISFKGEESPKVLAEVVKIIRKRKNQAKEENENDKNENQNKNKFNHNNDSLLFNNQDFSNEENQENYNQVDDSIFDRKEIKITENELKIRFLNVTPAAKQMFKDLVVEDNVITEEEFWQNYSKELISFSAQIKATIVEPGFENDSENQNNEIKGEKIDQEIKKPEFIVQKVEPISRINIDEYKPSINFSPALPDVEERNINDDDSDLFEFSQPFNWSQEVIERPEINPQEFQIEADNFALRLNSYSEDFLSIPEIETPVMNDSLKILKEISQGISNFFDYEKAARKNPEVNTALELLRKHKMEEQILLFHFWSNYEVSTDESKIERLRAKICELKNILKTEQENMRNEEALKAVRPLYKELELSIDRVLNL</sequence>
<feature type="compositionally biased region" description="Basic and acidic residues" evidence="1">
    <location>
        <begin position="111"/>
        <end position="125"/>
    </location>
</feature>